<organism evidence="1 2">
    <name type="scientific">Rhododendron molle</name>
    <name type="common">Chinese azalea</name>
    <name type="synonym">Azalea mollis</name>
    <dbReference type="NCBI Taxonomy" id="49168"/>
    <lineage>
        <taxon>Eukaryota</taxon>
        <taxon>Viridiplantae</taxon>
        <taxon>Streptophyta</taxon>
        <taxon>Embryophyta</taxon>
        <taxon>Tracheophyta</taxon>
        <taxon>Spermatophyta</taxon>
        <taxon>Magnoliopsida</taxon>
        <taxon>eudicotyledons</taxon>
        <taxon>Gunneridae</taxon>
        <taxon>Pentapetalae</taxon>
        <taxon>asterids</taxon>
        <taxon>Ericales</taxon>
        <taxon>Ericaceae</taxon>
        <taxon>Ericoideae</taxon>
        <taxon>Rhodoreae</taxon>
        <taxon>Rhododendron</taxon>
    </lineage>
</organism>
<reference evidence="1" key="1">
    <citation type="submission" date="2022-02" db="EMBL/GenBank/DDBJ databases">
        <title>Plant Genome Project.</title>
        <authorList>
            <person name="Zhang R.-G."/>
        </authorList>
    </citation>
    <scope>NUCLEOTIDE SEQUENCE</scope>
    <source>
        <strain evidence="1">AT1</strain>
    </source>
</reference>
<accession>A0ACC0Q4Q6</accession>
<dbReference type="Proteomes" id="UP001062846">
    <property type="component" value="Chromosome 1"/>
</dbReference>
<proteinExistence type="predicted"/>
<comment type="caution">
    <text evidence="1">The sequence shown here is derived from an EMBL/GenBank/DDBJ whole genome shotgun (WGS) entry which is preliminary data.</text>
</comment>
<evidence type="ECO:0000313" key="2">
    <source>
        <dbReference type="Proteomes" id="UP001062846"/>
    </source>
</evidence>
<dbReference type="EMBL" id="CM046388">
    <property type="protein sequence ID" value="KAI8572730.1"/>
    <property type="molecule type" value="Genomic_DNA"/>
</dbReference>
<name>A0ACC0Q4Q6_RHOML</name>
<protein>
    <submittedName>
        <fullName evidence="1">Uncharacterized protein</fullName>
    </submittedName>
</protein>
<evidence type="ECO:0000313" key="1">
    <source>
        <dbReference type="EMBL" id="KAI8572730.1"/>
    </source>
</evidence>
<gene>
    <name evidence="1" type="ORF">RHMOL_Rhmol01G0222400</name>
</gene>
<sequence>MFLTRKVFLCQLIAILRLTRCPSFSRCYKDHKLLTIAQPQIQWPNFWIAIRERELLRWLVLFLHPFSQFPITSLRKYLLSTRYGILGVKVWISYNKKKRGLALTFSLFSNTQL</sequence>
<keyword evidence="2" id="KW-1185">Reference proteome</keyword>